<feature type="domain" description="Nucleolar 27S pre-rRNA processing Urb2/Npa2 C-terminal" evidence="2">
    <location>
        <begin position="1279"/>
        <end position="1481"/>
    </location>
</feature>
<dbReference type="GO" id="GO:0005730">
    <property type="term" value="C:nucleolus"/>
    <property type="evidence" value="ECO:0007669"/>
    <property type="project" value="TreeGrafter"/>
</dbReference>
<proteinExistence type="predicted"/>
<name>A0A8H3VQQ9_VENIN</name>
<dbReference type="PANTHER" id="PTHR15682:SF2">
    <property type="entry name" value="UNHEALTHY RIBOSOME BIOGENESIS PROTEIN 2 HOMOLOG"/>
    <property type="match status" value="1"/>
</dbReference>
<dbReference type="GO" id="GO:0042254">
    <property type="term" value="P:ribosome biogenesis"/>
    <property type="evidence" value="ECO:0007669"/>
    <property type="project" value="TreeGrafter"/>
</dbReference>
<organism evidence="3 4">
    <name type="scientific">Venturia inaequalis</name>
    <name type="common">Apple scab fungus</name>
    <dbReference type="NCBI Taxonomy" id="5025"/>
    <lineage>
        <taxon>Eukaryota</taxon>
        <taxon>Fungi</taxon>
        <taxon>Dikarya</taxon>
        <taxon>Ascomycota</taxon>
        <taxon>Pezizomycotina</taxon>
        <taxon>Dothideomycetes</taxon>
        <taxon>Pleosporomycetidae</taxon>
        <taxon>Venturiales</taxon>
        <taxon>Venturiaceae</taxon>
        <taxon>Venturia</taxon>
    </lineage>
</organism>
<evidence type="ECO:0000313" key="3">
    <source>
        <dbReference type="EMBL" id="KAE9993245.1"/>
    </source>
</evidence>
<gene>
    <name evidence="3" type="ORF">EG327_005852</name>
</gene>
<dbReference type="PANTHER" id="PTHR15682">
    <property type="entry name" value="UNHEALTHY RIBOSOME BIOGENESIS PROTEIN 2 HOMOLOG"/>
    <property type="match status" value="1"/>
</dbReference>
<accession>A0A8H3VQQ9</accession>
<dbReference type="InterPro" id="IPR052609">
    <property type="entry name" value="Ribosome_Biogenesis_Reg"/>
</dbReference>
<evidence type="ECO:0000256" key="1">
    <source>
        <dbReference type="SAM" id="MobiDB-lite"/>
    </source>
</evidence>
<comment type="caution">
    <text evidence="3">The sequence shown here is derived from an EMBL/GenBank/DDBJ whole genome shotgun (WGS) entry which is preliminary data.</text>
</comment>
<evidence type="ECO:0000259" key="2">
    <source>
        <dbReference type="Pfam" id="PF10441"/>
    </source>
</evidence>
<feature type="region of interest" description="Disordered" evidence="1">
    <location>
        <begin position="135"/>
        <end position="174"/>
    </location>
</feature>
<dbReference type="Proteomes" id="UP000490939">
    <property type="component" value="Unassembled WGS sequence"/>
</dbReference>
<dbReference type="InterPro" id="IPR018849">
    <property type="entry name" value="Urb2/Npa2_C"/>
</dbReference>
<reference evidence="3 4" key="1">
    <citation type="submission" date="2019-07" db="EMBL/GenBank/DDBJ databases">
        <title>Venturia inaequalis Genome Resource.</title>
        <authorList>
            <person name="Lichtner F.J."/>
        </authorList>
    </citation>
    <scope>NUCLEOTIDE SEQUENCE [LARGE SCALE GENOMIC DNA]</scope>
    <source>
        <strain evidence="3 4">DMI_063113</strain>
    </source>
</reference>
<protein>
    <recommendedName>
        <fullName evidence="2">Nucleolar 27S pre-rRNA processing Urb2/Npa2 C-terminal domain-containing protein</fullName>
    </recommendedName>
</protein>
<sequence>MAPMNMSPSLPRLLSLDKDVKRWGQRLQQAADIAGIPLETDLDDSQVLKLACRSAAHGRAEWVLRWLLEKLKTEEGRHKSRKSPLTFVLLRRLLLFVPTSTCARFLNSSNIMDIIKNYLDDTATRIGDGLDASNQTIDSGSSVTLEETEPGSPVSKKRKRTRTSDDETRAKSSTTVAKDEENILSNLGLFIDEIIRLTDCSIEGVDAVAAQHLKSVLRTSTRESAEILSAWLRCVLLLCQSRGTDVNSELDMDSIMRTHFAIAQIWQSRAPEVDDDSGSSASAFSKTCLVPVVALYAQIKPLNSSHISLTGMKVSLEQLLARHFFIPGRASFSAMSATKRTKTPSPQPLLMDLLQPLQDMVVGLVNDDEHDSLRHLVSILPCLLEQAIKLCPGISTKQKLADASWIECVIKSLSHCAGEPIPFEESDSGRPDYALSPLQSMLRIIQENQINLSATFLESLLQGYSGLSGVTDRSDVLVRWDLITVLLESSGNVFLKEKPRTKDDPSESEYTNRIPPYVEALVGTVETTKWEFSPLAKSATRLSSSDLTSKALQWSNSVDDAVVKILIPLMHAYVSARNLNGFMDLWFRELRRHWGELGSKNEGAMPWTSVRLRQEFQAALETSLTPARLSERLIEYITPIKILLAEAARAPEGPNWADLQTIAPASVSLFMLDTVLHGIQDPKTFEGNSMVWKGLKGLSTDFAAVDLKKFACSYKVWSILTQTYTLSARVDGEKSFQEQLVSLSGSQILEAALAVVGEVRPHQVDGFQFVAAREAYQFVVTVGSDLLGISGLKERGEHYISTASNFLLHSVSRLKPAQIFRSTQDREDQALSSRLKSSLAVLLSRPNSFSVFSPHERCGIFETVFYHTVTELDNVDSPTSFPVLLEALASTVLETDKDFVLTLVSMREKAKIYGQPRLLELALNTTMQLQTNSLSRKERESILDKISGPFEDKARQSTLEADDPMATEANMETDTNDPVLLRELSAMTRLMGQRNPTSELCTNAAQVWNIARSCDREASEGKAAKTILLNLEALFDAVIQQATHNATAERKEVFIKKFTTECSSEFDSMSLLKKLGTMFLLKSWTRLESQGGAESQVLTSTQVSQFYKKTLNRDVGLIEKGAASEVQQWAVFRALSEMPLASTEPNAYDLKEILRKMDDPDPELVKDIMESGADPKETMDVLTKQLQNESVSPQDHGRLLGAFAHQVRSLRPARRVEMLQNLLGDDKKVSRGSLQLLEVLIKSLTPDDAPVFVEKGSLLIKLCHRILASRDIGHFGTSISCIKTVLRTKSWLVNQHGVDTLLGALATLASSNAKYLPKEHAPFIYLRLCQTATNIVLLHRKHLGGRMHLLIPLLQNLLTCLFKPHRHQGPRSAVSLPSWLFNTPSPLDNSHSKAYTRLLSTLCSPTASSTSQHRKNAELTDTNKQAREYAGSYVPYVLMHYCSLQLGASMDSEVREGLKAGIWEMMGVVGIEGMRGMNCGLVDDLVLMTPNPGTRYKHLNHVHKMSAPDPAQAEDVNVMDTNLVPAITVVKPRKTFRSLPRRIRRVILAYAVYPELQTACLYERFAGVICSDCQQKTAGHSHFWDVKLRDAMASVCRTLSAFDKAQLPPECEPDVEWVDAEINRLFAKYQAENRLRDWKVQDGRVVLDLAEWEWEMQSYAPGWVLRRCVGDIFLGGLIPGYYVRKSARRNWGKGHTGFVSTTPE</sequence>
<dbReference type="Pfam" id="PF10441">
    <property type="entry name" value="Urb2"/>
    <property type="match status" value="1"/>
</dbReference>
<keyword evidence="4" id="KW-1185">Reference proteome</keyword>
<dbReference type="EMBL" id="WNWR01000034">
    <property type="protein sequence ID" value="KAE9993245.1"/>
    <property type="molecule type" value="Genomic_DNA"/>
</dbReference>
<feature type="compositionally biased region" description="Polar residues" evidence="1">
    <location>
        <begin position="135"/>
        <end position="145"/>
    </location>
</feature>
<evidence type="ECO:0000313" key="4">
    <source>
        <dbReference type="Proteomes" id="UP000490939"/>
    </source>
</evidence>